<proteinExistence type="predicted"/>
<keyword evidence="2" id="KW-1185">Reference proteome</keyword>
<evidence type="ECO:0000313" key="1">
    <source>
        <dbReference type="EMBL" id="KAI4365519.1"/>
    </source>
</evidence>
<organism evidence="1 2">
    <name type="scientific">Melastoma candidum</name>
    <dbReference type="NCBI Taxonomy" id="119954"/>
    <lineage>
        <taxon>Eukaryota</taxon>
        <taxon>Viridiplantae</taxon>
        <taxon>Streptophyta</taxon>
        <taxon>Embryophyta</taxon>
        <taxon>Tracheophyta</taxon>
        <taxon>Spermatophyta</taxon>
        <taxon>Magnoliopsida</taxon>
        <taxon>eudicotyledons</taxon>
        <taxon>Gunneridae</taxon>
        <taxon>Pentapetalae</taxon>
        <taxon>rosids</taxon>
        <taxon>malvids</taxon>
        <taxon>Myrtales</taxon>
        <taxon>Melastomataceae</taxon>
        <taxon>Melastomatoideae</taxon>
        <taxon>Melastomateae</taxon>
        <taxon>Melastoma</taxon>
    </lineage>
</organism>
<protein>
    <submittedName>
        <fullName evidence="1">Uncharacterized protein</fullName>
    </submittedName>
</protein>
<sequence>MVRQREDLHVNVPTHFRCPISLDIMKSPVSLCTGITYDRSSIQRWLDSGHDTCPSTMQLLPSKDLVPNLTLHRLILLWFNSHSSPSPSSPSLALSSISHLERSPSDPHQLLSHILLFVLESDHNRHLLATEVGRLPDILFRFLSSPDMPLPTVELAIQILEAVLRDCRDDSVTSDLRWVHPVSTVLQRGLAKESKVAAMRIVEYSSNVVESKIAVSENEGLLREIIHPLHDRQADSSLLDACLSCLLNLSPHKRVKTKLVDLNLIETLTNLLSVSDLPAPLAEKALRLLQAVTSCREGRAALGGGESMGTVIQKLLKVSREATETAVRIVWAACWHFGEEGAKEAVARSNSLRKLLLVMQSDCSPNVRRMCSDLVKMLRKFEGGVGVCGGDPSNRWLSYDTKTTHIMPF</sequence>
<accession>A0ACB9QG58</accession>
<gene>
    <name evidence="1" type="ORF">MLD38_021498</name>
</gene>
<dbReference type="EMBL" id="CM042885">
    <property type="protein sequence ID" value="KAI4365519.1"/>
    <property type="molecule type" value="Genomic_DNA"/>
</dbReference>
<comment type="caution">
    <text evidence="1">The sequence shown here is derived from an EMBL/GenBank/DDBJ whole genome shotgun (WGS) entry which is preliminary data.</text>
</comment>
<reference evidence="2" key="1">
    <citation type="journal article" date="2023" name="Front. Plant Sci.">
        <title>Chromosomal-level genome assembly of Melastoma candidum provides insights into trichome evolution.</title>
        <authorList>
            <person name="Zhong Y."/>
            <person name="Wu W."/>
            <person name="Sun C."/>
            <person name="Zou P."/>
            <person name="Liu Y."/>
            <person name="Dai S."/>
            <person name="Zhou R."/>
        </authorList>
    </citation>
    <scope>NUCLEOTIDE SEQUENCE [LARGE SCALE GENOMIC DNA]</scope>
</reference>
<name>A0ACB9QG58_9MYRT</name>
<evidence type="ECO:0000313" key="2">
    <source>
        <dbReference type="Proteomes" id="UP001057402"/>
    </source>
</evidence>
<dbReference type="Proteomes" id="UP001057402">
    <property type="component" value="Chromosome 6"/>
</dbReference>